<dbReference type="GO" id="GO:0019695">
    <property type="term" value="P:choline metabolic process"/>
    <property type="evidence" value="ECO:0007669"/>
    <property type="project" value="TreeGrafter"/>
</dbReference>
<evidence type="ECO:0000256" key="5">
    <source>
        <dbReference type="PIRSR" id="PIRSR600997-1"/>
    </source>
</evidence>
<sequence length="573" mass="62326">MICLLLWFLSFPVLSRLEPKSSAEDDTIVVTSSGSVRGKHLPAGSRTVTAYLGIPYAEPPLGKLRFQKPVPHKSWSHILEATTFGNSCPQIVLSNSPDAEIWTANTPRSEDCLFLNVWVPHPRPSTPAAVLVWVYGGGFCVGTASLVAYNGAFLAATENVIVVSMNYRLGALGFLSLPPAAPGNVGLWDQQLALRWVRENAAAFGGDPTRITISGQSAGGGAVGYHLLSPGSQPLFDRAVLQSGTAISPWAWVSPEEAKRRALALAQLMGCAGDEGSAIVSCLQGKEAEEFQKLAFFVVDPKGILSLPFIPTTDGEFLPDDPQALLESKHFQSKPVMIGATSDEGSILIFYAGPFLHTFNDSLLTWEQLLEGLRLCVPNATDDFIQAIAVRYSEEEPEGPARYRDAMSQACGDYMFVCPANEVATKITKSGSPVYAYTFTHRSIGSVWPEWMGSTHGSEIPYLFGTLTLLKGTNETHTEAELALIPRVMRYWAEFARSGNPTASDVSETKWPLYNPTEQNFFRISTEPPQVMKPSPARHCGFWKALLSEASKPNQLPKDSVLSSPEGNRKQAL</sequence>
<keyword evidence="3 6" id="KW-0378">Hydrolase</keyword>
<proteinExistence type="inferred from homology"/>
<dbReference type="PRINTS" id="PR00878">
    <property type="entry name" value="CHOLNESTRASE"/>
</dbReference>
<dbReference type="InterPro" id="IPR029058">
    <property type="entry name" value="AB_hydrolase_fold"/>
</dbReference>
<feature type="active site" description="Charge relay system" evidence="5">
    <location>
        <position position="456"/>
    </location>
</feature>
<feature type="domain" description="Carboxylesterase type B" evidence="8">
    <location>
        <begin position="26"/>
        <end position="543"/>
    </location>
</feature>
<dbReference type="PANTHER" id="PTHR43918:SF4">
    <property type="entry name" value="CARBOXYLIC ESTER HYDROLASE"/>
    <property type="match status" value="1"/>
</dbReference>
<dbReference type="PANTHER" id="PTHR43918">
    <property type="entry name" value="ACETYLCHOLINESTERASE"/>
    <property type="match status" value="1"/>
</dbReference>
<evidence type="ECO:0000256" key="7">
    <source>
        <dbReference type="SAM" id="MobiDB-lite"/>
    </source>
</evidence>
<organism evidence="9 10">
    <name type="scientific">Eublepharis macularius</name>
    <name type="common">Leopard gecko</name>
    <name type="synonym">Cyrtodactylus macularius</name>
    <dbReference type="NCBI Taxonomy" id="481883"/>
    <lineage>
        <taxon>Eukaryota</taxon>
        <taxon>Metazoa</taxon>
        <taxon>Chordata</taxon>
        <taxon>Craniata</taxon>
        <taxon>Vertebrata</taxon>
        <taxon>Euteleostomi</taxon>
        <taxon>Lepidosauria</taxon>
        <taxon>Squamata</taxon>
        <taxon>Bifurcata</taxon>
        <taxon>Gekkota</taxon>
        <taxon>Eublepharidae</taxon>
        <taxon>Eublepharinae</taxon>
        <taxon>Eublepharis</taxon>
    </lineage>
</organism>
<dbReference type="PROSITE" id="PS00941">
    <property type="entry name" value="CARBOXYLESTERASE_B_2"/>
    <property type="match status" value="1"/>
</dbReference>
<dbReference type="GO" id="GO:0003990">
    <property type="term" value="F:acetylcholinesterase activity"/>
    <property type="evidence" value="ECO:0007669"/>
    <property type="project" value="TreeGrafter"/>
</dbReference>
<keyword evidence="9" id="KW-1185">Reference proteome</keyword>
<protein>
    <recommendedName>
        <fullName evidence="6">Carboxylic ester hydrolase</fullName>
        <ecNumber evidence="6">3.1.1.-</ecNumber>
    </recommendedName>
</protein>
<accession>A0AA97JAI6</accession>
<dbReference type="GO" id="GO:0006581">
    <property type="term" value="P:acetylcholine catabolic process"/>
    <property type="evidence" value="ECO:0007669"/>
    <property type="project" value="TreeGrafter"/>
</dbReference>
<dbReference type="GO" id="GO:0005615">
    <property type="term" value="C:extracellular space"/>
    <property type="evidence" value="ECO:0007669"/>
    <property type="project" value="TreeGrafter"/>
</dbReference>
<dbReference type="RefSeq" id="XP_054833709.1">
    <property type="nucleotide sequence ID" value="XM_054977734.1"/>
</dbReference>
<reference evidence="10" key="1">
    <citation type="submission" date="2025-08" db="UniProtKB">
        <authorList>
            <consortium name="RefSeq"/>
        </authorList>
    </citation>
    <scope>IDENTIFICATION</scope>
    <source>
        <tissue evidence="10">Blood</tissue>
    </source>
</reference>
<dbReference type="InterPro" id="IPR000997">
    <property type="entry name" value="Cholinesterase"/>
</dbReference>
<dbReference type="GeneID" id="129328581"/>
<keyword evidence="4" id="KW-1015">Disulfide bond</keyword>
<evidence type="ECO:0000256" key="1">
    <source>
        <dbReference type="ARBA" id="ARBA00005964"/>
    </source>
</evidence>
<dbReference type="InterPro" id="IPR019826">
    <property type="entry name" value="Carboxylesterase_B_AS"/>
</dbReference>
<dbReference type="InterPro" id="IPR002018">
    <property type="entry name" value="CarbesteraseB"/>
</dbReference>
<dbReference type="SUPFAM" id="SSF53474">
    <property type="entry name" value="alpha/beta-Hydrolases"/>
    <property type="match status" value="1"/>
</dbReference>
<dbReference type="AlphaFoldDB" id="A0AA97JAI6"/>
<evidence type="ECO:0000313" key="10">
    <source>
        <dbReference type="RefSeq" id="XP_054833709.1"/>
    </source>
</evidence>
<evidence type="ECO:0000256" key="3">
    <source>
        <dbReference type="ARBA" id="ARBA00022801"/>
    </source>
</evidence>
<evidence type="ECO:0000256" key="4">
    <source>
        <dbReference type="ARBA" id="ARBA00023157"/>
    </source>
</evidence>
<gene>
    <name evidence="10" type="primary">LOC129328581</name>
</gene>
<keyword evidence="6" id="KW-0732">Signal</keyword>
<feature type="signal peptide" evidence="6">
    <location>
        <begin position="1"/>
        <end position="17"/>
    </location>
</feature>
<keyword evidence="2" id="KW-0719">Serine esterase</keyword>
<feature type="active site" description="Charge relay system" evidence="5">
    <location>
        <position position="344"/>
    </location>
</feature>
<name>A0AA97JAI6_EUBMA</name>
<dbReference type="GO" id="GO:0005886">
    <property type="term" value="C:plasma membrane"/>
    <property type="evidence" value="ECO:0007669"/>
    <property type="project" value="TreeGrafter"/>
</dbReference>
<dbReference type="EC" id="3.1.1.-" evidence="6"/>
<dbReference type="KEGG" id="emc:129328581"/>
<comment type="similarity">
    <text evidence="1 6">Belongs to the type-B carboxylesterase/lipase family.</text>
</comment>
<dbReference type="InterPro" id="IPR019819">
    <property type="entry name" value="Carboxylesterase_B_CS"/>
</dbReference>
<feature type="active site" description="Acyl-ester intermediate" evidence="5">
    <location>
        <position position="217"/>
    </location>
</feature>
<dbReference type="Gene3D" id="3.40.50.1820">
    <property type="entry name" value="alpha/beta hydrolase"/>
    <property type="match status" value="1"/>
</dbReference>
<dbReference type="PROSITE" id="PS00122">
    <property type="entry name" value="CARBOXYLESTERASE_B_1"/>
    <property type="match status" value="1"/>
</dbReference>
<dbReference type="CDD" id="cd00312">
    <property type="entry name" value="Esterase_lipase"/>
    <property type="match status" value="1"/>
</dbReference>
<dbReference type="FunFam" id="3.40.50.1820:FF:000029">
    <property type="entry name" value="Acetylcholinesterase"/>
    <property type="match status" value="1"/>
</dbReference>
<dbReference type="Proteomes" id="UP001190640">
    <property type="component" value="Chromosome 4"/>
</dbReference>
<dbReference type="InterPro" id="IPR050654">
    <property type="entry name" value="AChE-related_enzymes"/>
</dbReference>
<evidence type="ECO:0000256" key="2">
    <source>
        <dbReference type="ARBA" id="ARBA00022487"/>
    </source>
</evidence>
<dbReference type="Pfam" id="PF00135">
    <property type="entry name" value="COesterase"/>
    <property type="match status" value="1"/>
</dbReference>
<evidence type="ECO:0000259" key="8">
    <source>
        <dbReference type="Pfam" id="PF00135"/>
    </source>
</evidence>
<feature type="region of interest" description="Disordered" evidence="7">
    <location>
        <begin position="554"/>
        <end position="573"/>
    </location>
</feature>
<feature type="chain" id="PRO_5041516362" description="Carboxylic ester hydrolase" evidence="6">
    <location>
        <begin position="18"/>
        <end position="573"/>
    </location>
</feature>
<evidence type="ECO:0000256" key="6">
    <source>
        <dbReference type="RuleBase" id="RU361235"/>
    </source>
</evidence>
<evidence type="ECO:0000313" key="9">
    <source>
        <dbReference type="Proteomes" id="UP001190640"/>
    </source>
</evidence>